<accession>A0A1B1E3I3</accession>
<dbReference type="GeneID" id="30910446"/>
<feature type="compositionally biased region" description="Basic residues" evidence="1">
    <location>
        <begin position="322"/>
        <end position="365"/>
    </location>
</feature>
<sequence>MTPGNKKACQLIVRGLRHVYSMQKDPNDGNDATNRPFRRTISCLLLNAYAHKLKEMAAKEQPDCDLEKGIQHAFSKSAKIKGDTSPCNADNKCEECKRGYCPDEELYKKKVGDELSSMLDNDDNIQETLKKICLEDAQTAKTEPTNKDRQEEETKNKPENTAPVILKIINAKIWRILVTMSVLSHALRSRRRQLFPKLTALKTPTRLTGEQVPLAAPGSNRATIDVADVVQNVTPELVLPIDTQTPSTGTDTQTPSSSSSSASSSSGSSSSNSGDETVKTVDQSDGSLLPSGSHTSGPGEGGGGTAGNGPGQAPGKNTKCEKSRRKAHEKRKKTRRMKIKRNGRGLRKGGLRKGGLRKGGLRKGGLRKEEGSKEVMKQV</sequence>
<gene>
    <name evidence="3" type="ORF">PCOAH_00037150</name>
</gene>
<feature type="compositionally biased region" description="Basic and acidic residues" evidence="1">
    <location>
        <begin position="144"/>
        <end position="158"/>
    </location>
</feature>
<keyword evidence="4" id="KW-1185">Reference proteome</keyword>
<dbReference type="AlphaFoldDB" id="A0A1B1E3I3"/>
<feature type="compositionally biased region" description="Low complexity" evidence="1">
    <location>
        <begin position="242"/>
        <end position="271"/>
    </location>
</feature>
<reference evidence="4" key="1">
    <citation type="submission" date="2016-06" db="EMBL/GenBank/DDBJ databases">
        <title>First high quality genome sequence of Plasmodium coatneyi using continuous long reads from single molecule, real-time sequencing.</title>
        <authorList>
            <person name="Chien J.-T."/>
            <person name="Pakala S.B."/>
            <person name="Geraldo J.A."/>
            <person name="Lapp S.A."/>
            <person name="Barnwell J.W."/>
            <person name="Kissinger J.C."/>
            <person name="Galinski M.R."/>
            <person name="Humphrey J.C."/>
        </authorList>
    </citation>
    <scope>NUCLEOTIDE SEQUENCE [LARGE SCALE GENOMIC DNA]</scope>
    <source>
        <strain evidence="4">Hackeri</strain>
    </source>
</reference>
<proteinExistence type="predicted"/>
<dbReference type="VEuPathDB" id="PlasmoDB:PCOAH_00037150"/>
<evidence type="ECO:0000313" key="4">
    <source>
        <dbReference type="Proteomes" id="UP000092716"/>
    </source>
</evidence>
<organism evidence="3 4">
    <name type="scientific">Plasmodium coatneyi</name>
    <dbReference type="NCBI Taxonomy" id="208452"/>
    <lineage>
        <taxon>Eukaryota</taxon>
        <taxon>Sar</taxon>
        <taxon>Alveolata</taxon>
        <taxon>Apicomplexa</taxon>
        <taxon>Aconoidasida</taxon>
        <taxon>Haemosporida</taxon>
        <taxon>Plasmodiidae</taxon>
        <taxon>Plasmodium</taxon>
    </lineage>
</organism>
<protein>
    <submittedName>
        <fullName evidence="3">SICA antigen</fullName>
    </submittedName>
</protein>
<dbReference type="InterPro" id="IPR024285">
    <property type="entry name" value="SICA_extracell_b"/>
</dbReference>
<dbReference type="RefSeq" id="XP_019916185.1">
    <property type="nucleotide sequence ID" value="XM_020060506.1"/>
</dbReference>
<name>A0A1B1E3I3_9APIC</name>
<evidence type="ECO:0000256" key="1">
    <source>
        <dbReference type="SAM" id="MobiDB-lite"/>
    </source>
</evidence>
<evidence type="ECO:0000313" key="3">
    <source>
        <dbReference type="EMBL" id="ANQ09490.1"/>
    </source>
</evidence>
<feature type="compositionally biased region" description="Polar residues" evidence="1">
    <location>
        <begin position="272"/>
        <end position="286"/>
    </location>
</feature>
<dbReference type="Proteomes" id="UP000092716">
    <property type="component" value="Chromosome 12"/>
</dbReference>
<dbReference type="KEGG" id="pcot:PCOAH_00037150"/>
<evidence type="ECO:0000259" key="2">
    <source>
        <dbReference type="Pfam" id="PF12878"/>
    </source>
</evidence>
<dbReference type="EMBL" id="CP016250">
    <property type="protein sequence ID" value="ANQ09490.1"/>
    <property type="molecule type" value="Genomic_DNA"/>
</dbReference>
<feature type="compositionally biased region" description="Basic and acidic residues" evidence="1">
    <location>
        <begin position="366"/>
        <end position="379"/>
    </location>
</feature>
<feature type="region of interest" description="Disordered" evidence="1">
    <location>
        <begin position="136"/>
        <end position="158"/>
    </location>
</feature>
<feature type="region of interest" description="Disordered" evidence="1">
    <location>
        <begin position="238"/>
        <end position="379"/>
    </location>
</feature>
<dbReference type="Pfam" id="PF12878">
    <property type="entry name" value="SICA_beta"/>
    <property type="match status" value="1"/>
</dbReference>
<feature type="compositionally biased region" description="Gly residues" evidence="1">
    <location>
        <begin position="298"/>
        <end position="312"/>
    </location>
</feature>
<feature type="domain" description="Schizont-infected cell agglutination extracellular beta" evidence="2">
    <location>
        <begin position="4"/>
        <end position="98"/>
    </location>
</feature>